<gene>
    <name evidence="4" type="ORF">PoB_004705900</name>
</gene>
<keyword evidence="5" id="KW-1185">Reference proteome</keyword>
<feature type="chain" id="PRO_5043416524" description="SMB domain-containing protein" evidence="2">
    <location>
        <begin position="26"/>
        <end position="423"/>
    </location>
</feature>
<dbReference type="AlphaFoldDB" id="A0AAV4BK88"/>
<feature type="domain" description="SMB" evidence="3">
    <location>
        <begin position="60"/>
        <end position="110"/>
    </location>
</feature>
<name>A0AAV4BK88_9GAST</name>
<dbReference type="SMART" id="SM00201">
    <property type="entry name" value="SO"/>
    <property type="match status" value="1"/>
</dbReference>
<dbReference type="PROSITE" id="PS50958">
    <property type="entry name" value="SMB_2"/>
    <property type="match status" value="1"/>
</dbReference>
<dbReference type="Pfam" id="PF01033">
    <property type="entry name" value="Somatomedin_B"/>
    <property type="match status" value="1"/>
</dbReference>
<dbReference type="InterPro" id="IPR036024">
    <property type="entry name" value="Somatomedin_B-like_dom_sf"/>
</dbReference>
<proteinExistence type="predicted"/>
<comment type="caution">
    <text evidence="4">The sequence shown here is derived from an EMBL/GenBank/DDBJ whole genome shotgun (WGS) entry which is preliminary data.</text>
</comment>
<protein>
    <recommendedName>
        <fullName evidence="3">SMB domain-containing protein</fullName>
    </recommendedName>
</protein>
<sequence length="423" mass="48190">MMFKCPGTFLHLVLCLVFFVASATSWIQPDYVLSFDDDYLAFFERHSVVKETTKELCLNHESSCFNRCGEGASADYHSQKPEATCWCDPLCLLHGDCCWDFHNSCPDQVRLYHQSNLRHTAQSICVRGYRNLKYAPENANANISSNIDDITEENVETPYMSIKDILVKLTTGEVPVTDTHTGEQFRSARDFALLNQDVNVSIPGRFLLWSAEMITSNRVPFSDVLDVIQNVSDSIHEGLYFVFSPPESHREIPRLCSVYNLLDCSTDPSNIKVTMMNLTRACELLLKDTASDLVHNVNNRSLMGHEPKFEEMVAETVVTDREETVSTNSTRIFFASSTVSEKETVTRRQRSSNTQYMGKRLCKHIIYQPMRIRKTPFTFSTLLHVDESGAINLTVNKGFSSWKSLRCVRKQTVQLNQHLSGRC</sequence>
<keyword evidence="2" id="KW-0732">Signal</keyword>
<evidence type="ECO:0000313" key="4">
    <source>
        <dbReference type="EMBL" id="GFO20554.1"/>
    </source>
</evidence>
<evidence type="ECO:0000256" key="2">
    <source>
        <dbReference type="SAM" id="SignalP"/>
    </source>
</evidence>
<evidence type="ECO:0000259" key="3">
    <source>
        <dbReference type="PROSITE" id="PS50958"/>
    </source>
</evidence>
<evidence type="ECO:0000313" key="5">
    <source>
        <dbReference type="Proteomes" id="UP000735302"/>
    </source>
</evidence>
<feature type="signal peptide" evidence="2">
    <location>
        <begin position="1"/>
        <end position="25"/>
    </location>
</feature>
<organism evidence="4 5">
    <name type="scientific">Plakobranchus ocellatus</name>
    <dbReference type="NCBI Taxonomy" id="259542"/>
    <lineage>
        <taxon>Eukaryota</taxon>
        <taxon>Metazoa</taxon>
        <taxon>Spiralia</taxon>
        <taxon>Lophotrochozoa</taxon>
        <taxon>Mollusca</taxon>
        <taxon>Gastropoda</taxon>
        <taxon>Heterobranchia</taxon>
        <taxon>Euthyneura</taxon>
        <taxon>Panpulmonata</taxon>
        <taxon>Sacoglossa</taxon>
        <taxon>Placobranchoidea</taxon>
        <taxon>Plakobranchidae</taxon>
        <taxon>Plakobranchus</taxon>
    </lineage>
</organism>
<dbReference type="SUPFAM" id="SSF90188">
    <property type="entry name" value="Somatomedin B domain"/>
    <property type="match status" value="1"/>
</dbReference>
<dbReference type="PROSITE" id="PS00524">
    <property type="entry name" value="SMB_1"/>
    <property type="match status" value="1"/>
</dbReference>
<evidence type="ECO:0000256" key="1">
    <source>
        <dbReference type="ARBA" id="ARBA00023157"/>
    </source>
</evidence>
<dbReference type="EMBL" id="BLXT01005178">
    <property type="protein sequence ID" value="GFO20554.1"/>
    <property type="molecule type" value="Genomic_DNA"/>
</dbReference>
<keyword evidence="1" id="KW-1015">Disulfide bond</keyword>
<reference evidence="4 5" key="1">
    <citation type="journal article" date="2021" name="Elife">
        <title>Chloroplast acquisition without the gene transfer in kleptoplastic sea slugs, Plakobranchus ocellatus.</title>
        <authorList>
            <person name="Maeda T."/>
            <person name="Takahashi S."/>
            <person name="Yoshida T."/>
            <person name="Shimamura S."/>
            <person name="Takaki Y."/>
            <person name="Nagai Y."/>
            <person name="Toyoda A."/>
            <person name="Suzuki Y."/>
            <person name="Arimoto A."/>
            <person name="Ishii H."/>
            <person name="Satoh N."/>
            <person name="Nishiyama T."/>
            <person name="Hasebe M."/>
            <person name="Maruyama T."/>
            <person name="Minagawa J."/>
            <person name="Obokata J."/>
            <person name="Shigenobu S."/>
        </authorList>
    </citation>
    <scope>NUCLEOTIDE SEQUENCE [LARGE SCALE GENOMIC DNA]</scope>
</reference>
<dbReference type="Gene3D" id="4.10.410.20">
    <property type="match status" value="1"/>
</dbReference>
<dbReference type="Proteomes" id="UP000735302">
    <property type="component" value="Unassembled WGS sequence"/>
</dbReference>
<accession>A0AAV4BK88</accession>
<dbReference type="InterPro" id="IPR001212">
    <property type="entry name" value="Somatomedin_B_dom"/>
</dbReference>